<sequence length="161" mass="17988">MNSTYTCFPVQFTLLARASIFLPYTWVAASRWIALADLYLRATQDTHESQVSGIGGHEIVPFQTGQEMVLFQIWAQPAFIAFLNAFEFHLQAIKAAVDPMDSTAVARELHDRNVQTLCDNIDKYRAFYKNAVKTEAFGEDAIRNVKALKRAIAVAGLLVSS</sequence>
<comment type="caution">
    <text evidence="1">The sequence shown here is derived from an EMBL/GenBank/DDBJ whole genome shotgun (WGS) entry which is preliminary data.</text>
</comment>
<keyword evidence="2" id="KW-1185">Reference proteome</keyword>
<evidence type="ECO:0000313" key="2">
    <source>
        <dbReference type="Proteomes" id="UP000772434"/>
    </source>
</evidence>
<dbReference type="Proteomes" id="UP000772434">
    <property type="component" value="Unassembled WGS sequence"/>
</dbReference>
<dbReference type="AlphaFoldDB" id="A0A9P5U9Y0"/>
<gene>
    <name evidence="1" type="ORF">BDP27DRAFT_1419939</name>
</gene>
<evidence type="ECO:0000313" key="1">
    <source>
        <dbReference type="EMBL" id="KAF9070473.1"/>
    </source>
</evidence>
<reference evidence="1" key="1">
    <citation type="submission" date="2020-11" db="EMBL/GenBank/DDBJ databases">
        <authorList>
            <consortium name="DOE Joint Genome Institute"/>
            <person name="Ahrendt S."/>
            <person name="Riley R."/>
            <person name="Andreopoulos W."/>
            <person name="Labutti K."/>
            <person name="Pangilinan J."/>
            <person name="Ruiz-Duenas F.J."/>
            <person name="Barrasa J.M."/>
            <person name="Sanchez-Garcia M."/>
            <person name="Camarero S."/>
            <person name="Miyauchi S."/>
            <person name="Serrano A."/>
            <person name="Linde D."/>
            <person name="Babiker R."/>
            <person name="Drula E."/>
            <person name="Ayuso-Fernandez I."/>
            <person name="Pacheco R."/>
            <person name="Padilla G."/>
            <person name="Ferreira P."/>
            <person name="Barriuso J."/>
            <person name="Kellner H."/>
            <person name="Castanera R."/>
            <person name="Alfaro M."/>
            <person name="Ramirez L."/>
            <person name="Pisabarro A.G."/>
            <person name="Kuo A."/>
            <person name="Tritt A."/>
            <person name="Lipzen A."/>
            <person name="He G."/>
            <person name="Yan M."/>
            <person name="Ng V."/>
            <person name="Cullen D."/>
            <person name="Martin F."/>
            <person name="Rosso M.-N."/>
            <person name="Henrissat B."/>
            <person name="Hibbett D."/>
            <person name="Martinez A.T."/>
            <person name="Grigoriev I.V."/>
        </authorList>
    </citation>
    <scope>NUCLEOTIDE SEQUENCE</scope>
    <source>
        <strain evidence="1">AH 40177</strain>
    </source>
</reference>
<accession>A0A9P5U9Y0</accession>
<proteinExistence type="predicted"/>
<name>A0A9P5U9Y0_9AGAR</name>
<dbReference type="EMBL" id="JADNRY010000040">
    <property type="protein sequence ID" value="KAF9070473.1"/>
    <property type="molecule type" value="Genomic_DNA"/>
</dbReference>
<organism evidence="1 2">
    <name type="scientific">Rhodocollybia butyracea</name>
    <dbReference type="NCBI Taxonomy" id="206335"/>
    <lineage>
        <taxon>Eukaryota</taxon>
        <taxon>Fungi</taxon>
        <taxon>Dikarya</taxon>
        <taxon>Basidiomycota</taxon>
        <taxon>Agaricomycotina</taxon>
        <taxon>Agaricomycetes</taxon>
        <taxon>Agaricomycetidae</taxon>
        <taxon>Agaricales</taxon>
        <taxon>Marasmiineae</taxon>
        <taxon>Omphalotaceae</taxon>
        <taxon>Rhodocollybia</taxon>
    </lineage>
</organism>
<protein>
    <submittedName>
        <fullName evidence="1">Uncharacterized protein</fullName>
    </submittedName>
</protein>